<dbReference type="Pfam" id="PF00174">
    <property type="entry name" value="Oxidored_molyb"/>
    <property type="match status" value="1"/>
</dbReference>
<proteinExistence type="predicted"/>
<dbReference type="InterPro" id="IPR014756">
    <property type="entry name" value="Ig_E-set"/>
</dbReference>
<evidence type="ECO:0000313" key="2">
    <source>
        <dbReference type="EMBL" id="CPV48986.1"/>
    </source>
</evidence>
<feature type="domain" description="Oxidoreductase molybdopterin-binding" evidence="1">
    <location>
        <begin position="222"/>
        <end position="374"/>
    </location>
</feature>
<organism evidence="2 3">
    <name type="scientific">Mycobacteroides abscessus</name>
    <dbReference type="NCBI Taxonomy" id="36809"/>
    <lineage>
        <taxon>Bacteria</taxon>
        <taxon>Bacillati</taxon>
        <taxon>Actinomycetota</taxon>
        <taxon>Actinomycetes</taxon>
        <taxon>Mycobacteriales</taxon>
        <taxon>Mycobacteriaceae</taxon>
        <taxon>Mycobacteroides</taxon>
    </lineage>
</organism>
<dbReference type="PANTHER" id="PTHR19372:SF7">
    <property type="entry name" value="SULFITE OXIDASE, MITOCHONDRIAL"/>
    <property type="match status" value="1"/>
</dbReference>
<dbReference type="RefSeq" id="WP_016893007.1">
    <property type="nucleotide sequence ID" value="NZ_CSWP01000003.1"/>
</dbReference>
<accession>A0A0U0ZNE0</accession>
<evidence type="ECO:0000313" key="3">
    <source>
        <dbReference type="Proteomes" id="UP000045782"/>
    </source>
</evidence>
<dbReference type="SUPFAM" id="SSF81296">
    <property type="entry name" value="E set domains"/>
    <property type="match status" value="1"/>
</dbReference>
<dbReference type="SUPFAM" id="SSF56524">
    <property type="entry name" value="Oxidoreductase molybdopterin-binding domain"/>
    <property type="match status" value="1"/>
</dbReference>
<dbReference type="InterPro" id="IPR000572">
    <property type="entry name" value="OxRdtase_Mopterin-bd_dom"/>
</dbReference>
<dbReference type="AlphaFoldDB" id="A0A0U0ZNE0"/>
<protein>
    <submittedName>
        <fullName evidence="2">Putative oxidoreductase</fullName>
    </submittedName>
</protein>
<sequence>MEHAARRIIAGLIAAAAALATGQLAAAAVAPDSAPFYAVGNTVVDHAPAAVREWVIGVFGTSDKAVLFACLSVIIALLAAIAGLLESERRYGTVLIGLLGVFGAVAAVTRPAGTFAWIWPSVIAAVAGALVLGTLVHRAQGQPAPDRRRFFGTAAVFALGSAGLYWLGTRWSKGTVVAAERREATVPAPVAPAPPLPEGIDVKGAVPYITSNTDFYRIDTALQVPQVSTAEWQLNIHGMVDRPRTLTWADLNAMAATQRAVTLTCVSNEIGGNLIGNAMWTGFPIKPILESVGVHPDADMLLSKSVDGWTAGTPLQVLTDGRDAILAIAMNGTPLPVEHGYPVRQVVPGLYGYVSATKWVVDWEITRFNKADAYWTIRGWSARGPIKTGCRIDTPRTGDRLGTGTQIVAGTAWAQHRGIATVEVQIDDGPWQPARLAPEYSVDTWRQWWFAWQATAGEHIITARATDGTGAVQTDQVASPVPDGATGYPKRLVTVAA</sequence>
<dbReference type="PANTHER" id="PTHR19372">
    <property type="entry name" value="SULFITE REDUCTASE"/>
    <property type="match status" value="1"/>
</dbReference>
<dbReference type="Proteomes" id="UP000045782">
    <property type="component" value="Unassembled WGS sequence"/>
</dbReference>
<dbReference type="EMBL" id="CSWP01000003">
    <property type="protein sequence ID" value="CPV48986.1"/>
    <property type="molecule type" value="Genomic_DNA"/>
</dbReference>
<dbReference type="GO" id="GO:0006790">
    <property type="term" value="P:sulfur compound metabolic process"/>
    <property type="evidence" value="ECO:0007669"/>
    <property type="project" value="TreeGrafter"/>
</dbReference>
<dbReference type="GO" id="GO:0008482">
    <property type="term" value="F:sulfite oxidase activity"/>
    <property type="evidence" value="ECO:0007669"/>
    <property type="project" value="TreeGrafter"/>
</dbReference>
<dbReference type="GO" id="GO:0043546">
    <property type="term" value="F:molybdopterin cofactor binding"/>
    <property type="evidence" value="ECO:0007669"/>
    <property type="project" value="TreeGrafter"/>
</dbReference>
<name>A0A0U0ZNE0_9MYCO</name>
<dbReference type="Gene3D" id="2.60.40.650">
    <property type="match status" value="1"/>
</dbReference>
<dbReference type="Gene3D" id="3.90.420.10">
    <property type="entry name" value="Oxidoreductase, molybdopterin-binding domain"/>
    <property type="match status" value="1"/>
</dbReference>
<gene>
    <name evidence="2" type="ORF">ERS075579_02062</name>
</gene>
<reference evidence="2 3" key="1">
    <citation type="submission" date="2015-03" db="EMBL/GenBank/DDBJ databases">
        <authorList>
            <person name="Murphy D."/>
        </authorList>
    </citation>
    <scope>NUCLEOTIDE SEQUENCE [LARGE SCALE GENOMIC DNA]</scope>
    <source>
        <strain evidence="2 3">PAP088</strain>
    </source>
</reference>
<dbReference type="GO" id="GO:0020037">
    <property type="term" value="F:heme binding"/>
    <property type="evidence" value="ECO:0007669"/>
    <property type="project" value="TreeGrafter"/>
</dbReference>
<evidence type="ECO:0000259" key="1">
    <source>
        <dbReference type="Pfam" id="PF00174"/>
    </source>
</evidence>
<dbReference type="InterPro" id="IPR036374">
    <property type="entry name" value="OxRdtase_Mopterin-bd_sf"/>
</dbReference>